<evidence type="ECO:0000313" key="8">
    <source>
        <dbReference type="EMBL" id="KAL3233667.1"/>
    </source>
</evidence>
<comment type="caution">
    <text evidence="8">The sequence shown here is derived from an EMBL/GenBank/DDBJ whole genome shotgun (WGS) entry which is preliminary data.</text>
</comment>
<dbReference type="PANTHER" id="PTHR10994">
    <property type="entry name" value="RETICULON"/>
    <property type="match status" value="1"/>
</dbReference>
<comment type="subcellular location">
    <subcellularLocation>
        <location evidence="1 6">Endoplasmic reticulum membrane</location>
        <topology evidence="1 6">Multi-pass membrane protein</topology>
    </subcellularLocation>
</comment>
<reference evidence="8 9" key="1">
    <citation type="submission" date="2024-05" db="EMBL/GenBank/DDBJ databases">
        <title>Long read based assembly of the Candida bracarensis genome reveals expanded adhesin content.</title>
        <authorList>
            <person name="Marcet-Houben M."/>
            <person name="Ksiezopolska E."/>
            <person name="Gabaldon T."/>
        </authorList>
    </citation>
    <scope>NUCLEOTIDE SEQUENCE [LARGE SCALE GENOMIC DNA]</scope>
    <source>
        <strain evidence="8 9">CBM6</strain>
    </source>
</reference>
<dbReference type="Pfam" id="PF02453">
    <property type="entry name" value="Reticulon"/>
    <property type="match status" value="1"/>
</dbReference>
<keyword evidence="4 6" id="KW-1133">Transmembrane helix</keyword>
<dbReference type="PROSITE" id="PS50845">
    <property type="entry name" value="RETICULON"/>
    <property type="match status" value="1"/>
</dbReference>
<protein>
    <recommendedName>
        <fullName evidence="6">Reticulon-like protein</fullName>
    </recommendedName>
</protein>
<gene>
    <name evidence="8" type="ORF">RNJ44_03707</name>
</gene>
<evidence type="ECO:0000256" key="1">
    <source>
        <dbReference type="ARBA" id="ARBA00004477"/>
    </source>
</evidence>
<feature type="transmembrane region" description="Helical" evidence="6">
    <location>
        <begin position="131"/>
        <end position="151"/>
    </location>
</feature>
<dbReference type="PANTHER" id="PTHR10994:SF193">
    <property type="entry name" value="RETICULON-LIKE PROTEIN"/>
    <property type="match status" value="1"/>
</dbReference>
<evidence type="ECO:0000256" key="2">
    <source>
        <dbReference type="ARBA" id="ARBA00022692"/>
    </source>
</evidence>
<keyword evidence="5 6" id="KW-0472">Membrane</keyword>
<keyword evidence="2 6" id="KW-0812">Transmembrane</keyword>
<organism evidence="8 9">
    <name type="scientific">Nakaseomyces bracarensis</name>
    <dbReference type="NCBI Taxonomy" id="273131"/>
    <lineage>
        <taxon>Eukaryota</taxon>
        <taxon>Fungi</taxon>
        <taxon>Dikarya</taxon>
        <taxon>Ascomycota</taxon>
        <taxon>Saccharomycotina</taxon>
        <taxon>Saccharomycetes</taxon>
        <taxon>Saccharomycetales</taxon>
        <taxon>Saccharomycetaceae</taxon>
        <taxon>Nakaseomyces</taxon>
    </lineage>
</organism>
<evidence type="ECO:0000256" key="4">
    <source>
        <dbReference type="ARBA" id="ARBA00022989"/>
    </source>
</evidence>
<feature type="transmembrane region" description="Helical" evidence="6">
    <location>
        <begin position="22"/>
        <end position="43"/>
    </location>
</feature>
<keyword evidence="9" id="KW-1185">Reference proteome</keyword>
<name>A0ABR4NXW8_9SACH</name>
<dbReference type="InterPro" id="IPR003388">
    <property type="entry name" value="Reticulon"/>
</dbReference>
<evidence type="ECO:0000259" key="7">
    <source>
        <dbReference type="PROSITE" id="PS50845"/>
    </source>
</evidence>
<evidence type="ECO:0000256" key="6">
    <source>
        <dbReference type="RuleBase" id="RU363132"/>
    </source>
</evidence>
<accession>A0ABR4NXW8</accession>
<dbReference type="InterPro" id="IPR045064">
    <property type="entry name" value="Reticulon-like"/>
</dbReference>
<evidence type="ECO:0000313" key="9">
    <source>
        <dbReference type="Proteomes" id="UP001623330"/>
    </source>
</evidence>
<evidence type="ECO:0000256" key="3">
    <source>
        <dbReference type="ARBA" id="ARBA00022824"/>
    </source>
</evidence>
<dbReference type="Proteomes" id="UP001623330">
    <property type="component" value="Unassembled WGS sequence"/>
</dbReference>
<dbReference type="EMBL" id="JBEVYD010000004">
    <property type="protein sequence ID" value="KAL3233667.1"/>
    <property type="molecule type" value="Genomic_DNA"/>
</dbReference>
<evidence type="ECO:0000256" key="5">
    <source>
        <dbReference type="ARBA" id="ARBA00023136"/>
    </source>
</evidence>
<keyword evidence="3 6" id="KW-0256">Endoplasmic reticulum</keyword>
<feature type="domain" description="Reticulon" evidence="7">
    <location>
        <begin position="7"/>
        <end position="171"/>
    </location>
</feature>
<sequence length="292" mass="33112">MSEKKCNCDLLLWRNPIDTGKYFGTSLLVLLILKKVNLITFFLRVGYTILLSTATLEFATKLFLGQGLVTKYGPKDCPNTVGFLKPIIDDALKHLPRKQAIMRQTVFAYSPKQTFRAAVVLFLLHRFFSWFSVWTILFVGDIVLFTFPLIYKTYQTEIDAVVVEVCKHTKQKTKEFSQCACEKAKPYMQKLGPLNKFIESKMNQAHAPTVSSAAPHTTQANMAAEIPITEERTYDHANTMDQGISSAAQTMPNIPETQPIGGATQEFDVDQLKDELKQSTQQLQDQFEQNRI</sequence>
<proteinExistence type="predicted"/>